<accession>S9QWS5</accession>
<feature type="compositionally biased region" description="Low complexity" evidence="1">
    <location>
        <begin position="31"/>
        <end position="58"/>
    </location>
</feature>
<feature type="compositionally biased region" description="Pro residues" evidence="1">
    <location>
        <begin position="1"/>
        <end position="13"/>
    </location>
</feature>
<dbReference type="RefSeq" id="WP_021097666.1">
    <property type="nucleotide sequence ID" value="NZ_KE557320.1"/>
</dbReference>
<gene>
    <name evidence="2" type="ORF">ruthe_01577</name>
</gene>
<dbReference type="Proteomes" id="UP000015346">
    <property type="component" value="Unassembled WGS sequence"/>
</dbReference>
<keyword evidence="3" id="KW-1185">Reference proteome</keyword>
<sequence>MVEPEPPAAPPEAAPQIVTEAEQPSGAVETALRPAVRPSRPASARPAEASAAEPRTAPQETEDSAPRSSPASDGVEDALAAALAGTAEPASAREPSASAAAADPGPPLTGAERDAFRIAVQSCWVVDPGSQAGRTTVTVVFELGRDARVQGDVRLLSHNAESQAAADSAFAAARRAILRCQGEGFPLPPEKYEQWRLVEMTFNPTLMTIQ</sequence>
<dbReference type="OrthoDB" id="7161229at2"/>
<protein>
    <recommendedName>
        <fullName evidence="4">Cell division and transport-associated protein TolA</fullName>
    </recommendedName>
</protein>
<feature type="compositionally biased region" description="Low complexity" evidence="1">
    <location>
        <begin position="78"/>
        <end position="103"/>
    </location>
</feature>
<dbReference type="SUPFAM" id="SSF74653">
    <property type="entry name" value="TolA/TonB C-terminal domain"/>
    <property type="match status" value="1"/>
</dbReference>
<dbReference type="EMBL" id="AOLV01000012">
    <property type="protein sequence ID" value="EPX85856.1"/>
    <property type="molecule type" value="Genomic_DNA"/>
</dbReference>
<feature type="region of interest" description="Disordered" evidence="1">
    <location>
        <begin position="1"/>
        <end position="110"/>
    </location>
</feature>
<name>S9QWS5_9RHOB</name>
<dbReference type="HOGENOM" id="CLU_082118_0_0_5"/>
<evidence type="ECO:0000256" key="1">
    <source>
        <dbReference type="SAM" id="MobiDB-lite"/>
    </source>
</evidence>
<dbReference type="STRING" id="1123069.ruthe_01577"/>
<evidence type="ECO:0008006" key="4">
    <source>
        <dbReference type="Google" id="ProtNLM"/>
    </source>
</evidence>
<evidence type="ECO:0000313" key="3">
    <source>
        <dbReference type="Proteomes" id="UP000015346"/>
    </source>
</evidence>
<reference evidence="2 3" key="1">
    <citation type="journal article" date="2013" name="Stand. Genomic Sci.">
        <title>Genome sequence of the reddish-pigmented Rubellimicrobium thermophilum type strain (DSM 16684(T)), a member of the Roseobacter clade.</title>
        <authorList>
            <person name="Fiebig A."/>
            <person name="Riedel T."/>
            <person name="Gronow S."/>
            <person name="Petersen J."/>
            <person name="Klenk H.P."/>
            <person name="Goker M."/>
        </authorList>
    </citation>
    <scope>NUCLEOTIDE SEQUENCE [LARGE SCALE GENOMIC DNA]</scope>
    <source>
        <strain evidence="2 3">DSM 16684</strain>
    </source>
</reference>
<dbReference type="AlphaFoldDB" id="S9QWS5"/>
<dbReference type="PATRIC" id="fig|1123069.3.peg.1544"/>
<proteinExistence type="predicted"/>
<comment type="caution">
    <text evidence="2">The sequence shown here is derived from an EMBL/GenBank/DDBJ whole genome shotgun (WGS) entry which is preliminary data.</text>
</comment>
<organism evidence="2 3">
    <name type="scientific">Rubellimicrobium thermophilum DSM 16684</name>
    <dbReference type="NCBI Taxonomy" id="1123069"/>
    <lineage>
        <taxon>Bacteria</taxon>
        <taxon>Pseudomonadati</taxon>
        <taxon>Pseudomonadota</taxon>
        <taxon>Alphaproteobacteria</taxon>
        <taxon>Rhodobacterales</taxon>
        <taxon>Roseobacteraceae</taxon>
        <taxon>Rubellimicrobium</taxon>
    </lineage>
</organism>
<evidence type="ECO:0000313" key="2">
    <source>
        <dbReference type="EMBL" id="EPX85856.1"/>
    </source>
</evidence>
<dbReference type="Gene3D" id="3.30.1150.10">
    <property type="match status" value="1"/>
</dbReference>